<name>A0ABR8TIX1_9PSED</name>
<protein>
    <submittedName>
        <fullName evidence="2">Conjugal transfer protein TraX</fullName>
    </submittedName>
</protein>
<accession>A0ABR8TIX1</accession>
<organism evidence="2 3">
    <name type="scientific">Serpens gallinarum</name>
    <dbReference type="NCBI Taxonomy" id="2763075"/>
    <lineage>
        <taxon>Bacteria</taxon>
        <taxon>Pseudomonadati</taxon>
        <taxon>Pseudomonadota</taxon>
        <taxon>Gammaproteobacteria</taxon>
        <taxon>Pseudomonadales</taxon>
        <taxon>Pseudomonadaceae</taxon>
        <taxon>Pseudomonas</taxon>
    </lineage>
</organism>
<feature type="transmembrane region" description="Helical" evidence="1">
    <location>
        <begin position="122"/>
        <end position="151"/>
    </location>
</feature>
<feature type="transmembrane region" description="Helical" evidence="1">
    <location>
        <begin position="183"/>
        <end position="202"/>
    </location>
</feature>
<sequence length="238" mass="26567">MMQPALVGSRDAALDLLKWLAMLSMFVDHLRFVWPELAWAFVPGRLAFPFFCLAVAANVRRGVLSWRYLAWLLMFALLSEWPYRLLVGNSTTLNILPTLALGLLIAQGVAHEQARVRGLALLALGVAWWGQQHLMFGFIGALLPTACLLALSRRGGWYLLAGMCAVLANYSPTLWAGARQFQAFAWVGVMVCGVAPLLGLSLLRGGLELRIWPLRRWGYLLYPGHLLIWALVREQVAR</sequence>
<dbReference type="RefSeq" id="WP_251834518.1">
    <property type="nucleotide sequence ID" value="NZ_JACSQG010000001.1"/>
</dbReference>
<feature type="transmembrane region" description="Helical" evidence="1">
    <location>
        <begin position="157"/>
        <end position="176"/>
    </location>
</feature>
<comment type="caution">
    <text evidence="2">The sequence shown here is derived from an EMBL/GenBank/DDBJ whole genome shotgun (WGS) entry which is preliminary data.</text>
</comment>
<keyword evidence="1" id="KW-0472">Membrane</keyword>
<keyword evidence="3" id="KW-1185">Reference proteome</keyword>
<evidence type="ECO:0000256" key="1">
    <source>
        <dbReference type="SAM" id="Phobius"/>
    </source>
</evidence>
<feature type="transmembrane region" description="Helical" evidence="1">
    <location>
        <begin position="37"/>
        <end position="56"/>
    </location>
</feature>
<dbReference type="EMBL" id="JACSQG010000001">
    <property type="protein sequence ID" value="MBD7975727.1"/>
    <property type="molecule type" value="Genomic_DNA"/>
</dbReference>
<dbReference type="InterPro" id="IPR008875">
    <property type="entry name" value="TraX"/>
</dbReference>
<keyword evidence="1" id="KW-0812">Transmembrane</keyword>
<feature type="transmembrane region" description="Helical" evidence="1">
    <location>
        <begin position="68"/>
        <end position="86"/>
    </location>
</feature>
<keyword evidence="1" id="KW-1133">Transmembrane helix</keyword>
<proteinExistence type="predicted"/>
<dbReference type="Pfam" id="PF05857">
    <property type="entry name" value="TraX"/>
    <property type="match status" value="1"/>
</dbReference>
<reference evidence="2 3" key="1">
    <citation type="submission" date="2020-08" db="EMBL/GenBank/DDBJ databases">
        <title>A Genomic Blueprint of the Chicken Gut Microbiome.</title>
        <authorList>
            <person name="Gilroy R."/>
            <person name="Ravi A."/>
            <person name="Getino M."/>
            <person name="Pursley I."/>
            <person name="Horton D.L."/>
            <person name="Alikhan N.-F."/>
            <person name="Baker D."/>
            <person name="Gharbi K."/>
            <person name="Hall N."/>
            <person name="Watson M."/>
            <person name="Adriaenssens E.M."/>
            <person name="Foster-Nyarko E."/>
            <person name="Jarju S."/>
            <person name="Secka A."/>
            <person name="Antonio M."/>
            <person name="Oren A."/>
            <person name="Chaudhuri R."/>
            <person name="La Ragione R.M."/>
            <person name="Hildebrand F."/>
            <person name="Pallen M.J."/>
        </authorList>
    </citation>
    <scope>NUCLEOTIDE SEQUENCE [LARGE SCALE GENOMIC DNA]</scope>
    <source>
        <strain evidence="2 3">Sa2CUA2</strain>
    </source>
</reference>
<evidence type="ECO:0000313" key="2">
    <source>
        <dbReference type="EMBL" id="MBD7975727.1"/>
    </source>
</evidence>
<gene>
    <name evidence="2" type="ORF">H9642_00825</name>
</gene>
<dbReference type="Proteomes" id="UP000611945">
    <property type="component" value="Unassembled WGS sequence"/>
</dbReference>
<evidence type="ECO:0000313" key="3">
    <source>
        <dbReference type="Proteomes" id="UP000611945"/>
    </source>
</evidence>